<dbReference type="Proteomes" id="UP000031668">
    <property type="component" value="Unassembled WGS sequence"/>
</dbReference>
<name>A0A0C2MGV5_THEKT</name>
<sequence length="271" mass="30168">MYTSIQAVSKYIILGKDGAVVREFTKHQAGALILTSTRSKLGINITGEYKDLKVKAPSVNKNKIKVEFNVDKTVAIGRPIRYKISVANTTRNSQTVMCLALTLRNLFGKNLLEEPMTKSLVFTDQATTLKGEFEIDLKSVDFDFSTSSVVWELRIFDEGTNKFKSEIRNSSIEPLFEASVSKIRKSGSPNCPNDIMVQIKNKSSLKLEDVTIAALMGQSNELLKHECVNFEPSEVKKVELHLETLLTGKKKVRVCAGYGACFQELGSLEYA</sequence>
<dbReference type="EMBL" id="JWZT01005390">
    <property type="protein sequence ID" value="KII60911.1"/>
    <property type="molecule type" value="Genomic_DNA"/>
</dbReference>
<accession>A0A0C2MGV5</accession>
<organism evidence="1 2">
    <name type="scientific">Thelohanellus kitauei</name>
    <name type="common">Myxosporean</name>
    <dbReference type="NCBI Taxonomy" id="669202"/>
    <lineage>
        <taxon>Eukaryota</taxon>
        <taxon>Metazoa</taxon>
        <taxon>Cnidaria</taxon>
        <taxon>Myxozoa</taxon>
        <taxon>Myxosporea</taxon>
        <taxon>Bivalvulida</taxon>
        <taxon>Platysporina</taxon>
        <taxon>Myxobolidae</taxon>
        <taxon>Thelohanellus</taxon>
    </lineage>
</organism>
<protein>
    <submittedName>
        <fullName evidence="1">Uncharacterized protein</fullName>
    </submittedName>
</protein>
<dbReference type="AlphaFoldDB" id="A0A0C2MGV5"/>
<reference evidence="1 2" key="1">
    <citation type="journal article" date="2014" name="Genome Biol. Evol.">
        <title>The genome of the myxosporean Thelohanellus kitauei shows adaptations to nutrient acquisition within its fish host.</title>
        <authorList>
            <person name="Yang Y."/>
            <person name="Xiong J."/>
            <person name="Zhou Z."/>
            <person name="Huo F."/>
            <person name="Miao W."/>
            <person name="Ran C."/>
            <person name="Liu Y."/>
            <person name="Zhang J."/>
            <person name="Feng J."/>
            <person name="Wang M."/>
            <person name="Wang M."/>
            <person name="Wang L."/>
            <person name="Yao B."/>
        </authorList>
    </citation>
    <scope>NUCLEOTIDE SEQUENCE [LARGE SCALE GENOMIC DNA]</scope>
    <source>
        <strain evidence="1">Wuqing</strain>
    </source>
</reference>
<gene>
    <name evidence="1" type="ORF">RF11_13883</name>
</gene>
<proteinExistence type="predicted"/>
<evidence type="ECO:0000313" key="1">
    <source>
        <dbReference type="EMBL" id="KII60911.1"/>
    </source>
</evidence>
<comment type="caution">
    <text evidence="1">The sequence shown here is derived from an EMBL/GenBank/DDBJ whole genome shotgun (WGS) entry which is preliminary data.</text>
</comment>
<evidence type="ECO:0000313" key="2">
    <source>
        <dbReference type="Proteomes" id="UP000031668"/>
    </source>
</evidence>
<keyword evidence="2" id="KW-1185">Reference proteome</keyword>